<dbReference type="KEGG" id="uma:UMAG_05930"/>
<dbReference type="VEuPathDB" id="FungiDB:UMAG_05930"/>
<dbReference type="EMBL" id="CM003159">
    <property type="protein sequence ID" value="KIS66194.1"/>
    <property type="molecule type" value="Genomic_DNA"/>
</dbReference>
<gene>
    <name evidence="2" type="ORF">UMAG_05930</name>
</gene>
<sequence>MVLLKKYWVLLALVLVQSALAIDQSGWNNKERAVWSAAQRHLDTAYLMMDRRFRSPYVFNAPVSREEIEDAWVYAGRDHAGPIYKGYHVDSRKSVYVLTKLPSSHQLVDKWGLNEDGIDKDAFLFWKVKKDGGRIAHKLLGVEVMASGAVTGQRYRLHDILSEAHSL</sequence>
<proteinExistence type="predicted"/>
<feature type="chain" id="PRO_5002229226" evidence="1">
    <location>
        <begin position="22"/>
        <end position="167"/>
    </location>
</feature>
<feature type="signal peptide" evidence="1">
    <location>
        <begin position="1"/>
        <end position="21"/>
    </location>
</feature>
<protein>
    <submittedName>
        <fullName evidence="2">Uncharacterized protein</fullName>
    </submittedName>
</protein>
<dbReference type="eggNOG" id="ENOG502R4DQ">
    <property type="taxonomic scope" value="Eukaryota"/>
</dbReference>
<name>A0A0D1DP21_MYCMD</name>
<evidence type="ECO:0000313" key="3">
    <source>
        <dbReference type="Proteomes" id="UP000000561"/>
    </source>
</evidence>
<dbReference type="OrthoDB" id="2552319at2759"/>
<dbReference type="GeneID" id="23565680"/>
<organism evidence="2 3">
    <name type="scientific">Mycosarcoma maydis</name>
    <name type="common">Corn smut fungus</name>
    <name type="synonym">Ustilago maydis</name>
    <dbReference type="NCBI Taxonomy" id="5270"/>
    <lineage>
        <taxon>Eukaryota</taxon>
        <taxon>Fungi</taxon>
        <taxon>Dikarya</taxon>
        <taxon>Basidiomycota</taxon>
        <taxon>Ustilaginomycotina</taxon>
        <taxon>Ustilaginomycetes</taxon>
        <taxon>Ustilaginales</taxon>
        <taxon>Ustilaginaceae</taxon>
        <taxon>Mycosarcoma</taxon>
    </lineage>
</organism>
<evidence type="ECO:0000313" key="2">
    <source>
        <dbReference type="EMBL" id="KIS66194.1"/>
    </source>
</evidence>
<evidence type="ECO:0000256" key="1">
    <source>
        <dbReference type="SAM" id="SignalP"/>
    </source>
</evidence>
<dbReference type="OMA" id="AWEHAYS"/>
<reference evidence="2 3" key="1">
    <citation type="journal article" date="2006" name="Nature">
        <title>Insights from the genome of the biotrophic fungal plant pathogen Ustilago maydis.</title>
        <authorList>
            <person name="Kamper J."/>
            <person name="Kahmann R."/>
            <person name="Bolker M."/>
            <person name="Ma L.J."/>
            <person name="Brefort T."/>
            <person name="Saville B.J."/>
            <person name="Banuett F."/>
            <person name="Kronstad J.W."/>
            <person name="Gold S.E."/>
            <person name="Muller O."/>
            <person name="Perlin M.H."/>
            <person name="Wosten H.A."/>
            <person name="de Vries R."/>
            <person name="Ruiz-Herrera J."/>
            <person name="Reynaga-Pena C.G."/>
            <person name="Snetselaar K."/>
            <person name="McCann M."/>
            <person name="Perez-Martin J."/>
            <person name="Feldbrugge M."/>
            <person name="Basse C.W."/>
            <person name="Steinberg G."/>
            <person name="Ibeas J.I."/>
            <person name="Holloman W."/>
            <person name="Guzman P."/>
            <person name="Farman M."/>
            <person name="Stajich J.E."/>
            <person name="Sentandreu R."/>
            <person name="Gonzalez-Prieto J.M."/>
            <person name="Kennell J.C."/>
            <person name="Molina L."/>
            <person name="Schirawski J."/>
            <person name="Mendoza-Mendoza A."/>
            <person name="Greilinger D."/>
            <person name="Munch K."/>
            <person name="Rossel N."/>
            <person name="Scherer M."/>
            <person name="Vranes M."/>
            <person name="Ladendorf O."/>
            <person name="Vincon V."/>
            <person name="Fuchs U."/>
            <person name="Sandrock B."/>
            <person name="Meng S."/>
            <person name="Ho E.C."/>
            <person name="Cahill M.J."/>
            <person name="Boyce K.J."/>
            <person name="Klose J."/>
            <person name="Klosterman S.J."/>
            <person name="Deelstra H.J."/>
            <person name="Ortiz-Castellanos L."/>
            <person name="Li W."/>
            <person name="Sanchez-Alonso P."/>
            <person name="Schreier P.H."/>
            <person name="Hauser-Hahn I."/>
            <person name="Vaupel M."/>
            <person name="Koopmann E."/>
            <person name="Friedrich G."/>
            <person name="Voss H."/>
            <person name="Schluter T."/>
            <person name="Margolis J."/>
            <person name="Platt D."/>
            <person name="Swimmer C."/>
            <person name="Gnirke A."/>
            <person name="Chen F."/>
            <person name="Vysotskaia V."/>
            <person name="Mannhaupt G."/>
            <person name="Guldener U."/>
            <person name="Munsterkotter M."/>
            <person name="Haase D."/>
            <person name="Oesterheld M."/>
            <person name="Mewes H.W."/>
            <person name="Mauceli E.W."/>
            <person name="DeCaprio D."/>
            <person name="Wade C.M."/>
            <person name="Butler J."/>
            <person name="Young S."/>
            <person name="Jaffe D.B."/>
            <person name="Calvo S."/>
            <person name="Nusbaum C."/>
            <person name="Galagan J."/>
            <person name="Birren B.W."/>
        </authorList>
    </citation>
    <scope>NUCLEOTIDE SEQUENCE [LARGE SCALE GENOMIC DNA]</scope>
    <source>
        <strain evidence="3">DSM 14603 / FGSC 9021 / UM521</strain>
    </source>
</reference>
<dbReference type="Proteomes" id="UP000000561">
    <property type="component" value="Chromosome 20"/>
</dbReference>
<dbReference type="InParanoid" id="A0A0D1DP21"/>
<dbReference type="RefSeq" id="XP_011392266.1">
    <property type="nucleotide sequence ID" value="XM_011393964.1"/>
</dbReference>
<accession>A0A0D1DP21</accession>
<keyword evidence="3" id="KW-1185">Reference proteome</keyword>
<keyword evidence="1" id="KW-0732">Signal</keyword>
<dbReference type="AlphaFoldDB" id="A0A0D1DP21"/>